<sequence length="499" mass="52638">AERAAAYARNLSSCLGDLARLHAELGLLSSELRQVRSQHAQQGADAGSFYAHTLGLVVTGIVTQIVGACGDTVGVARVDMALMPRLQPYRAEGTAAEAAEFFNELLPGRVVTFHYGEDRGIWHERVLIWPADSQRPATRWTIATPDGDVYDEERASGADGDGPDQASLTFGATPARQRPAGRVYRFRAYPSEAELLDMVRVARCEMRASGVDVAEPATYVRNGDVLGGFTTVSFGDVLGFYRRMARKAPALAPAAGGPPSSAAPPLPASVAAPPGLGNDADDEPAGIGGPRAPPPGAAGARVLVSAEAPPPGVTWVAGKSAGTEIKRGDEILPTAGDVVWGESGLHGLPSGFIVPMGTVRDGATSTSASRWRLCDKRCWTIGERSYKWLCEYIVEHGGAADGRQTKWMSESGCAKDSAAAHFHDLLGLAIEFAQTYDQVDGSDLACMGVVARTYQLAEETMGSMKICATEQLARDAEIQKQRGKARGEKSAASGKKGQG</sequence>
<proteinExistence type="predicted"/>
<name>A0ABN9QF38_9DINO</name>
<dbReference type="Proteomes" id="UP001189429">
    <property type="component" value="Unassembled WGS sequence"/>
</dbReference>
<dbReference type="EMBL" id="CAUYUJ010003266">
    <property type="protein sequence ID" value="CAK0804569.1"/>
    <property type="molecule type" value="Genomic_DNA"/>
</dbReference>
<evidence type="ECO:0000313" key="3">
    <source>
        <dbReference type="Proteomes" id="UP001189429"/>
    </source>
</evidence>
<feature type="non-terminal residue" evidence="2">
    <location>
        <position position="1"/>
    </location>
</feature>
<gene>
    <name evidence="2" type="ORF">PCOR1329_LOCUS11327</name>
</gene>
<keyword evidence="3" id="KW-1185">Reference proteome</keyword>
<evidence type="ECO:0000256" key="1">
    <source>
        <dbReference type="SAM" id="MobiDB-lite"/>
    </source>
</evidence>
<feature type="region of interest" description="Disordered" evidence="1">
    <location>
        <begin position="478"/>
        <end position="499"/>
    </location>
</feature>
<comment type="caution">
    <text evidence="2">The sequence shown here is derived from an EMBL/GenBank/DDBJ whole genome shotgun (WGS) entry which is preliminary data.</text>
</comment>
<organism evidence="2 3">
    <name type="scientific">Prorocentrum cordatum</name>
    <dbReference type="NCBI Taxonomy" id="2364126"/>
    <lineage>
        <taxon>Eukaryota</taxon>
        <taxon>Sar</taxon>
        <taxon>Alveolata</taxon>
        <taxon>Dinophyceae</taxon>
        <taxon>Prorocentrales</taxon>
        <taxon>Prorocentraceae</taxon>
        <taxon>Prorocentrum</taxon>
    </lineage>
</organism>
<feature type="region of interest" description="Disordered" evidence="1">
    <location>
        <begin position="153"/>
        <end position="173"/>
    </location>
</feature>
<accession>A0ABN9QF38</accession>
<feature type="compositionally biased region" description="Basic and acidic residues" evidence="1">
    <location>
        <begin position="478"/>
        <end position="489"/>
    </location>
</feature>
<feature type="compositionally biased region" description="Low complexity" evidence="1">
    <location>
        <begin position="251"/>
        <end position="260"/>
    </location>
</feature>
<evidence type="ECO:0000313" key="2">
    <source>
        <dbReference type="EMBL" id="CAK0804569.1"/>
    </source>
</evidence>
<reference evidence="2" key="1">
    <citation type="submission" date="2023-10" db="EMBL/GenBank/DDBJ databases">
        <authorList>
            <person name="Chen Y."/>
            <person name="Shah S."/>
            <person name="Dougan E. K."/>
            <person name="Thang M."/>
            <person name="Chan C."/>
        </authorList>
    </citation>
    <scope>NUCLEOTIDE SEQUENCE [LARGE SCALE GENOMIC DNA]</scope>
</reference>
<feature type="region of interest" description="Disordered" evidence="1">
    <location>
        <begin position="251"/>
        <end position="298"/>
    </location>
</feature>
<protein>
    <submittedName>
        <fullName evidence="2">Uncharacterized protein</fullName>
    </submittedName>
</protein>